<dbReference type="Proteomes" id="UP000235122">
    <property type="component" value="Unassembled WGS sequence"/>
</dbReference>
<keyword evidence="2" id="KW-0805">Transcription regulation</keyword>
<keyword evidence="4" id="KW-0010">Activator</keyword>
<dbReference type="AlphaFoldDB" id="A0A2I1INT2"/>
<dbReference type="PANTHER" id="PTHR30346">
    <property type="entry name" value="TRANSCRIPTIONAL DUAL REGULATOR HCAR-RELATED"/>
    <property type="match status" value="1"/>
</dbReference>
<dbReference type="PANTHER" id="PTHR30346:SF26">
    <property type="entry name" value="HYDROGEN PEROXIDE-INDUCIBLE GENES ACTIVATOR"/>
    <property type="match status" value="1"/>
</dbReference>
<dbReference type="Pfam" id="PF00126">
    <property type="entry name" value="HTH_1"/>
    <property type="match status" value="1"/>
</dbReference>
<dbReference type="STRING" id="33007.HMPREF3198_01456"/>
<evidence type="ECO:0000313" key="9">
    <source>
        <dbReference type="Proteomes" id="UP000235122"/>
    </source>
</evidence>
<accession>A0A2I1INT2</accession>
<evidence type="ECO:0000313" key="8">
    <source>
        <dbReference type="EMBL" id="PKY72784.1"/>
    </source>
</evidence>
<dbReference type="EMBL" id="PKKO01000002">
    <property type="protein sequence ID" value="PKY72784.1"/>
    <property type="molecule type" value="Genomic_DNA"/>
</dbReference>
<proteinExistence type="inferred from homology"/>
<keyword evidence="5" id="KW-0804">Transcription</keyword>
<evidence type="ECO:0000256" key="1">
    <source>
        <dbReference type="ARBA" id="ARBA00009437"/>
    </source>
</evidence>
<dbReference type="PRINTS" id="PR00039">
    <property type="entry name" value="HTHLYSR"/>
</dbReference>
<dbReference type="Gene3D" id="1.10.10.10">
    <property type="entry name" value="Winged helix-like DNA-binding domain superfamily/Winged helix DNA-binding domain"/>
    <property type="match status" value="1"/>
</dbReference>
<organism evidence="8 9">
    <name type="scientific">Winkia neuii</name>
    <dbReference type="NCBI Taxonomy" id="33007"/>
    <lineage>
        <taxon>Bacteria</taxon>
        <taxon>Bacillati</taxon>
        <taxon>Actinomycetota</taxon>
        <taxon>Actinomycetes</taxon>
        <taxon>Actinomycetales</taxon>
        <taxon>Actinomycetaceae</taxon>
        <taxon>Winkia</taxon>
    </lineage>
</organism>
<evidence type="ECO:0000259" key="7">
    <source>
        <dbReference type="PROSITE" id="PS50931"/>
    </source>
</evidence>
<reference evidence="8 9" key="1">
    <citation type="submission" date="2017-12" db="EMBL/GenBank/DDBJ databases">
        <title>Phylogenetic diversity of female urinary microbiome.</title>
        <authorList>
            <person name="Thomas-White K."/>
            <person name="Wolfe A.J."/>
        </authorList>
    </citation>
    <scope>NUCLEOTIDE SEQUENCE [LARGE SCALE GENOMIC DNA]</scope>
    <source>
        <strain evidence="8 9">UMB0402</strain>
    </source>
</reference>
<gene>
    <name evidence="8" type="ORF">CYJ19_03845</name>
</gene>
<dbReference type="PROSITE" id="PS50931">
    <property type="entry name" value="HTH_LYSR"/>
    <property type="match status" value="1"/>
</dbReference>
<keyword evidence="3 8" id="KW-0238">DNA-binding</keyword>
<dbReference type="InterPro" id="IPR005119">
    <property type="entry name" value="LysR_subst-bd"/>
</dbReference>
<dbReference type="GO" id="GO:0003700">
    <property type="term" value="F:DNA-binding transcription factor activity"/>
    <property type="evidence" value="ECO:0007669"/>
    <property type="project" value="InterPro"/>
</dbReference>
<name>A0A2I1INT2_9ACTO</name>
<comment type="caution">
    <text evidence="8">The sequence shown here is derived from an EMBL/GenBank/DDBJ whole genome shotgun (WGS) entry which is preliminary data.</text>
</comment>
<dbReference type="InterPro" id="IPR036390">
    <property type="entry name" value="WH_DNA-bd_sf"/>
</dbReference>
<sequence length="298" mass="32997">MALSQQGSFRSAANALGVAQPSISTQIRRFEDELGAKLVVRSTQGAQLTELGQKVVIEALEIFSIVDRIKSLANGKDPSHREIRLGVFPTLSPYLLPYLLPQLRKVAPDIHVLVYDQKSPVLVKELQEETIDVAILADDNFDDSLAQFPVLDEYFVLALPTDHRLARSYGPIDARELKGSELLLLGDGHCLREQTLVLCSEVGASERKDYHVNSVETLRQMVRSGVGPALLPALAVSGADEASQDMRFRRFAAPAPKRVLRVVVRRDDRQADFVPLLRKALGTMPQRVRNPGLRIHPA</sequence>
<comment type="similarity">
    <text evidence="1">Belongs to the LysR transcriptional regulatory family.</text>
</comment>
<evidence type="ECO:0000256" key="2">
    <source>
        <dbReference type="ARBA" id="ARBA00023015"/>
    </source>
</evidence>
<dbReference type="GO" id="GO:0003677">
    <property type="term" value="F:DNA binding"/>
    <property type="evidence" value="ECO:0007669"/>
    <property type="project" value="UniProtKB-KW"/>
</dbReference>
<evidence type="ECO:0000256" key="6">
    <source>
        <dbReference type="ARBA" id="ARBA00040885"/>
    </source>
</evidence>
<dbReference type="InterPro" id="IPR036388">
    <property type="entry name" value="WH-like_DNA-bd_sf"/>
</dbReference>
<dbReference type="SUPFAM" id="SSF53850">
    <property type="entry name" value="Periplasmic binding protein-like II"/>
    <property type="match status" value="1"/>
</dbReference>
<dbReference type="GO" id="GO:0032993">
    <property type="term" value="C:protein-DNA complex"/>
    <property type="evidence" value="ECO:0007669"/>
    <property type="project" value="TreeGrafter"/>
</dbReference>
<dbReference type="RefSeq" id="WP_051141865.1">
    <property type="nucleotide sequence ID" value="NZ_PKKO01000002.1"/>
</dbReference>
<feature type="domain" description="HTH lysR-type" evidence="7">
    <location>
        <begin position="1"/>
        <end position="49"/>
    </location>
</feature>
<evidence type="ECO:0000256" key="3">
    <source>
        <dbReference type="ARBA" id="ARBA00023125"/>
    </source>
</evidence>
<dbReference type="InterPro" id="IPR000847">
    <property type="entry name" value="LysR_HTH_N"/>
</dbReference>
<dbReference type="SUPFAM" id="SSF46785">
    <property type="entry name" value="Winged helix' DNA-binding domain"/>
    <property type="match status" value="1"/>
</dbReference>
<evidence type="ECO:0000256" key="5">
    <source>
        <dbReference type="ARBA" id="ARBA00023163"/>
    </source>
</evidence>
<evidence type="ECO:0000256" key="4">
    <source>
        <dbReference type="ARBA" id="ARBA00023159"/>
    </source>
</evidence>
<dbReference type="Pfam" id="PF03466">
    <property type="entry name" value="LysR_substrate"/>
    <property type="match status" value="1"/>
</dbReference>
<protein>
    <recommendedName>
        <fullName evidence="6">Probable hydrogen peroxide-inducible genes activator</fullName>
    </recommendedName>
</protein>
<keyword evidence="9" id="KW-1185">Reference proteome</keyword>
<dbReference type="Gene3D" id="3.40.190.10">
    <property type="entry name" value="Periplasmic binding protein-like II"/>
    <property type="match status" value="2"/>
</dbReference>